<dbReference type="AlphaFoldDB" id="A0A9P4JEE9"/>
<gene>
    <name evidence="1" type="ORF">K461DRAFT_29749</name>
</gene>
<accession>A0A9P4JEE9</accession>
<protein>
    <submittedName>
        <fullName evidence="1">Uncharacterized protein</fullName>
    </submittedName>
</protein>
<organism evidence="1 2">
    <name type="scientific">Myriangium duriaei CBS 260.36</name>
    <dbReference type="NCBI Taxonomy" id="1168546"/>
    <lineage>
        <taxon>Eukaryota</taxon>
        <taxon>Fungi</taxon>
        <taxon>Dikarya</taxon>
        <taxon>Ascomycota</taxon>
        <taxon>Pezizomycotina</taxon>
        <taxon>Dothideomycetes</taxon>
        <taxon>Dothideomycetidae</taxon>
        <taxon>Myriangiales</taxon>
        <taxon>Myriangiaceae</taxon>
        <taxon>Myriangium</taxon>
    </lineage>
</organism>
<evidence type="ECO:0000313" key="1">
    <source>
        <dbReference type="EMBL" id="KAF2158080.1"/>
    </source>
</evidence>
<keyword evidence="2" id="KW-1185">Reference proteome</keyword>
<proteinExistence type="predicted"/>
<dbReference type="Proteomes" id="UP000799439">
    <property type="component" value="Unassembled WGS sequence"/>
</dbReference>
<dbReference type="EMBL" id="ML996081">
    <property type="protein sequence ID" value="KAF2158080.1"/>
    <property type="molecule type" value="Genomic_DNA"/>
</dbReference>
<comment type="caution">
    <text evidence="1">The sequence shown here is derived from an EMBL/GenBank/DDBJ whole genome shotgun (WGS) entry which is preliminary data.</text>
</comment>
<evidence type="ECO:0000313" key="2">
    <source>
        <dbReference type="Proteomes" id="UP000799439"/>
    </source>
</evidence>
<sequence>MYQLDDEHDNRRVARDQCHNSLMRGGPPVRQRWTTIGVPAYTFQLSSRQSHGRHDDFQFSFVTDAFANEFKGSQEQGSEQITRRHVLISAEHVACEMRATSVHHEGLDDSNHCYIGLHASNWKAGATSRCTGKGSPQIIHRHGIRIISGERTMQFKAWIDLEHCSSTHWLD</sequence>
<reference evidence="1" key="1">
    <citation type="journal article" date="2020" name="Stud. Mycol.">
        <title>101 Dothideomycetes genomes: a test case for predicting lifestyles and emergence of pathogens.</title>
        <authorList>
            <person name="Haridas S."/>
            <person name="Albert R."/>
            <person name="Binder M."/>
            <person name="Bloem J."/>
            <person name="Labutti K."/>
            <person name="Salamov A."/>
            <person name="Andreopoulos B."/>
            <person name="Baker S."/>
            <person name="Barry K."/>
            <person name="Bills G."/>
            <person name="Bluhm B."/>
            <person name="Cannon C."/>
            <person name="Castanera R."/>
            <person name="Culley D."/>
            <person name="Daum C."/>
            <person name="Ezra D."/>
            <person name="Gonzalez J."/>
            <person name="Henrissat B."/>
            <person name="Kuo A."/>
            <person name="Liang C."/>
            <person name="Lipzen A."/>
            <person name="Lutzoni F."/>
            <person name="Magnuson J."/>
            <person name="Mondo S."/>
            <person name="Nolan M."/>
            <person name="Ohm R."/>
            <person name="Pangilinan J."/>
            <person name="Park H.-J."/>
            <person name="Ramirez L."/>
            <person name="Alfaro M."/>
            <person name="Sun H."/>
            <person name="Tritt A."/>
            <person name="Yoshinaga Y."/>
            <person name="Zwiers L.-H."/>
            <person name="Turgeon B."/>
            <person name="Goodwin S."/>
            <person name="Spatafora J."/>
            <person name="Crous P."/>
            <person name="Grigoriev I."/>
        </authorList>
    </citation>
    <scope>NUCLEOTIDE SEQUENCE</scope>
    <source>
        <strain evidence="1">CBS 260.36</strain>
    </source>
</reference>
<name>A0A9P4JEE9_9PEZI</name>